<dbReference type="PANTHER" id="PTHR37610">
    <property type="entry name" value="CCHC-TYPE DOMAIN-CONTAINING PROTEIN"/>
    <property type="match status" value="1"/>
</dbReference>
<evidence type="ECO:0008006" key="3">
    <source>
        <dbReference type="Google" id="ProtNLM"/>
    </source>
</evidence>
<dbReference type="Pfam" id="PF14223">
    <property type="entry name" value="Retrotran_gag_2"/>
    <property type="match status" value="1"/>
</dbReference>
<dbReference type="Gramene" id="AUR62025976-RA">
    <property type="protein sequence ID" value="AUR62025976-RA:cds"/>
    <property type="gene ID" value="AUR62025976"/>
</dbReference>
<dbReference type="EnsemblPlants" id="AUR62025976-RA">
    <property type="protein sequence ID" value="AUR62025976-RA:cds"/>
    <property type="gene ID" value="AUR62025976"/>
</dbReference>
<dbReference type="OMA" id="WIRNDYL"/>
<evidence type="ECO:0000313" key="1">
    <source>
        <dbReference type="EnsemblPlants" id="AUR62025976-RA:cds"/>
    </source>
</evidence>
<dbReference type="AlphaFoldDB" id="A0A803MA59"/>
<reference evidence="1" key="1">
    <citation type="journal article" date="2017" name="Nature">
        <title>The genome of Chenopodium quinoa.</title>
        <authorList>
            <person name="Jarvis D.E."/>
            <person name="Ho Y.S."/>
            <person name="Lightfoot D.J."/>
            <person name="Schmoeckel S.M."/>
            <person name="Li B."/>
            <person name="Borm T.J.A."/>
            <person name="Ohyanagi H."/>
            <person name="Mineta K."/>
            <person name="Michell C.T."/>
            <person name="Saber N."/>
            <person name="Kharbatia N.M."/>
            <person name="Rupper R.R."/>
            <person name="Sharp A.R."/>
            <person name="Dally N."/>
            <person name="Boughton B.A."/>
            <person name="Woo Y.H."/>
            <person name="Gao G."/>
            <person name="Schijlen E.G.W.M."/>
            <person name="Guo X."/>
            <person name="Momin A.A."/>
            <person name="Negrao S."/>
            <person name="Al-Babili S."/>
            <person name="Gehring C."/>
            <person name="Roessner U."/>
            <person name="Jung C."/>
            <person name="Murphy K."/>
            <person name="Arold S.T."/>
            <person name="Gojobori T."/>
            <person name="van der Linden C.G."/>
            <person name="van Loo E.N."/>
            <person name="Jellen E.N."/>
            <person name="Maughan P.J."/>
            <person name="Tester M."/>
        </authorList>
    </citation>
    <scope>NUCLEOTIDE SEQUENCE [LARGE SCALE GENOMIC DNA]</scope>
    <source>
        <strain evidence="1">cv. PI 614886</strain>
    </source>
</reference>
<accession>A0A803MA59</accession>
<keyword evidence="2" id="KW-1185">Reference proteome</keyword>
<dbReference type="Proteomes" id="UP000596660">
    <property type="component" value="Unplaced"/>
</dbReference>
<name>A0A803MA59_CHEQI</name>
<dbReference type="PANTHER" id="PTHR37610:SF40">
    <property type="entry name" value="OS01G0909600 PROTEIN"/>
    <property type="match status" value="1"/>
</dbReference>
<proteinExistence type="predicted"/>
<protein>
    <recommendedName>
        <fullName evidence="3">Retrotransposon gag domain-containing protein</fullName>
    </recommendedName>
</protein>
<reference evidence="1" key="2">
    <citation type="submission" date="2021-03" db="UniProtKB">
        <authorList>
            <consortium name="EnsemblPlants"/>
        </authorList>
    </citation>
    <scope>IDENTIFICATION</scope>
</reference>
<organism evidence="1 2">
    <name type="scientific">Chenopodium quinoa</name>
    <name type="common">Quinoa</name>
    <dbReference type="NCBI Taxonomy" id="63459"/>
    <lineage>
        <taxon>Eukaryota</taxon>
        <taxon>Viridiplantae</taxon>
        <taxon>Streptophyta</taxon>
        <taxon>Embryophyta</taxon>
        <taxon>Tracheophyta</taxon>
        <taxon>Spermatophyta</taxon>
        <taxon>Magnoliopsida</taxon>
        <taxon>eudicotyledons</taxon>
        <taxon>Gunneridae</taxon>
        <taxon>Pentapetalae</taxon>
        <taxon>Caryophyllales</taxon>
        <taxon>Chenopodiaceae</taxon>
        <taxon>Chenopodioideae</taxon>
        <taxon>Atripliceae</taxon>
        <taxon>Chenopodium</taxon>
    </lineage>
</organism>
<evidence type="ECO:0000313" key="2">
    <source>
        <dbReference type="Proteomes" id="UP000596660"/>
    </source>
</evidence>
<sequence>MALGSKNKFGFLEESISQPNSSSPDYNKWIRNDYLIYCWILRSIEPSLAEGFMFTTSTAELWDEIKHRHGKSNAPRLFDLLKQLIFVQQGDSCVAEYYNKLKKVWDQLQVLEEIPQCYCEYTSMDPLPTVLKAYHILQQVESQTSLNIVSLIPEVSALMSNRIPHLNAAMHVLRYLK</sequence>